<dbReference type="Proteomes" id="UP001138661">
    <property type="component" value="Unassembled WGS sequence"/>
</dbReference>
<evidence type="ECO:0000313" key="1">
    <source>
        <dbReference type="EMBL" id="MBW4708657.1"/>
    </source>
</evidence>
<organism evidence="1 2">
    <name type="scientific">Roseobacter insulae</name>
    <dbReference type="NCBI Taxonomy" id="2859783"/>
    <lineage>
        <taxon>Bacteria</taxon>
        <taxon>Pseudomonadati</taxon>
        <taxon>Pseudomonadota</taxon>
        <taxon>Alphaproteobacteria</taxon>
        <taxon>Rhodobacterales</taxon>
        <taxon>Roseobacteraceae</taxon>
        <taxon>Roseobacter</taxon>
    </lineage>
</organism>
<gene>
    <name evidence="1" type="ORF">KX928_12765</name>
</gene>
<sequence length="184" mass="20800">MNTFEADFEAEKKIMMDFMQRHEAYTQAEILATVGGPTVRRKHFLVGLKKRGELRVVKRENNQIFYSLMDAEARQERASQKRATPAGAMWTAIRVLRQFTSQDIVASLAATDGPVSDAEAQKFCSALLSAQYLKVIQKARPSQARPARYLLIRDSGPLPPNIRRMQVVVDTNEDRVVHVQGARL</sequence>
<accession>A0A9X1K3I7</accession>
<dbReference type="AlphaFoldDB" id="A0A9X1K3I7"/>
<dbReference type="RefSeq" id="WP_219502956.1">
    <property type="nucleotide sequence ID" value="NZ_JAHXDN010000003.1"/>
</dbReference>
<keyword evidence="2" id="KW-1185">Reference proteome</keyword>
<dbReference type="EMBL" id="JAHXDN010000003">
    <property type="protein sequence ID" value="MBW4708657.1"/>
    <property type="molecule type" value="Genomic_DNA"/>
</dbReference>
<comment type="caution">
    <text evidence="1">The sequence shown here is derived from an EMBL/GenBank/DDBJ whole genome shotgun (WGS) entry which is preliminary data.</text>
</comment>
<proteinExistence type="predicted"/>
<evidence type="ECO:0000313" key="2">
    <source>
        <dbReference type="Proteomes" id="UP001138661"/>
    </source>
</evidence>
<reference evidence="1" key="1">
    <citation type="submission" date="2021-07" db="EMBL/GenBank/DDBJ databases">
        <title>Roseobacter insulae sp. nov., isolated from a tidal flat.</title>
        <authorList>
            <person name="Park S."/>
            <person name="Yoon J.-H."/>
        </authorList>
    </citation>
    <scope>NUCLEOTIDE SEQUENCE</scope>
    <source>
        <strain evidence="1">YSTF-M11</strain>
    </source>
</reference>
<protein>
    <submittedName>
        <fullName evidence="1">Uncharacterized protein</fullName>
    </submittedName>
</protein>
<name>A0A9X1K3I7_9RHOB</name>